<dbReference type="AlphaFoldDB" id="A0AAD5RQG0"/>
<evidence type="ECO:0000256" key="7">
    <source>
        <dbReference type="SAM" id="Phobius"/>
    </source>
</evidence>
<proteinExistence type="inferred from homology"/>
<protein>
    <recommendedName>
        <fullName evidence="8">Rhodopsin domain-containing protein</fullName>
    </recommendedName>
</protein>
<feature type="compositionally biased region" description="Basic and acidic residues" evidence="6">
    <location>
        <begin position="312"/>
        <end position="336"/>
    </location>
</feature>
<feature type="region of interest" description="Disordered" evidence="6">
    <location>
        <begin position="299"/>
        <end position="342"/>
    </location>
</feature>
<evidence type="ECO:0000256" key="3">
    <source>
        <dbReference type="ARBA" id="ARBA00022989"/>
    </source>
</evidence>
<feature type="transmembrane region" description="Helical" evidence="7">
    <location>
        <begin position="96"/>
        <end position="115"/>
    </location>
</feature>
<dbReference type="GO" id="GO:0016020">
    <property type="term" value="C:membrane"/>
    <property type="evidence" value="ECO:0007669"/>
    <property type="project" value="UniProtKB-SubCell"/>
</dbReference>
<evidence type="ECO:0000313" key="9">
    <source>
        <dbReference type="EMBL" id="KAJ2900599.1"/>
    </source>
</evidence>
<evidence type="ECO:0000259" key="8">
    <source>
        <dbReference type="Pfam" id="PF20684"/>
    </source>
</evidence>
<name>A0AAD5RQG0_9PEZI</name>
<dbReference type="PANTHER" id="PTHR33048:SF42">
    <property type="entry name" value="INTEGRAL MEMBRANE PROTEIN"/>
    <property type="match status" value="1"/>
</dbReference>
<comment type="caution">
    <text evidence="9">The sequence shown here is derived from an EMBL/GenBank/DDBJ whole genome shotgun (WGS) entry which is preliminary data.</text>
</comment>
<reference evidence="9" key="1">
    <citation type="submission" date="2022-07" db="EMBL/GenBank/DDBJ databases">
        <title>Draft genome sequence of Zalerion maritima ATCC 34329, a (micro)plastics degrading marine fungus.</title>
        <authorList>
            <person name="Paco A."/>
            <person name="Goncalves M.F.M."/>
            <person name="Rocha-Santos T.A.P."/>
            <person name="Alves A."/>
        </authorList>
    </citation>
    <scope>NUCLEOTIDE SEQUENCE</scope>
    <source>
        <strain evidence="9">ATCC 34329</strain>
    </source>
</reference>
<dbReference type="Proteomes" id="UP001201980">
    <property type="component" value="Unassembled WGS sequence"/>
</dbReference>
<feature type="transmembrane region" description="Helical" evidence="7">
    <location>
        <begin position="217"/>
        <end position="235"/>
    </location>
</feature>
<feature type="transmembrane region" description="Helical" evidence="7">
    <location>
        <begin position="255"/>
        <end position="279"/>
    </location>
</feature>
<feature type="transmembrane region" description="Helical" evidence="7">
    <location>
        <begin position="59"/>
        <end position="84"/>
    </location>
</feature>
<evidence type="ECO:0000256" key="6">
    <source>
        <dbReference type="SAM" id="MobiDB-lite"/>
    </source>
</evidence>
<keyword evidence="10" id="KW-1185">Reference proteome</keyword>
<evidence type="ECO:0000313" key="10">
    <source>
        <dbReference type="Proteomes" id="UP001201980"/>
    </source>
</evidence>
<dbReference type="InterPro" id="IPR049326">
    <property type="entry name" value="Rhodopsin_dom_fungi"/>
</dbReference>
<evidence type="ECO:0000256" key="5">
    <source>
        <dbReference type="ARBA" id="ARBA00038359"/>
    </source>
</evidence>
<dbReference type="Pfam" id="PF20684">
    <property type="entry name" value="Fung_rhodopsin"/>
    <property type="match status" value="1"/>
</dbReference>
<accession>A0AAD5RQG0</accession>
<feature type="transmembrane region" description="Helical" evidence="7">
    <location>
        <begin position="136"/>
        <end position="156"/>
    </location>
</feature>
<evidence type="ECO:0000256" key="4">
    <source>
        <dbReference type="ARBA" id="ARBA00023136"/>
    </source>
</evidence>
<feature type="transmembrane region" description="Helical" evidence="7">
    <location>
        <begin position="181"/>
        <end position="205"/>
    </location>
</feature>
<evidence type="ECO:0000256" key="1">
    <source>
        <dbReference type="ARBA" id="ARBA00004141"/>
    </source>
</evidence>
<dbReference type="InterPro" id="IPR052337">
    <property type="entry name" value="SAT4-like"/>
</dbReference>
<dbReference type="PANTHER" id="PTHR33048">
    <property type="entry name" value="PTH11-LIKE INTEGRAL MEMBRANE PROTEIN (AFU_ORTHOLOGUE AFUA_5G11245)"/>
    <property type="match status" value="1"/>
</dbReference>
<feature type="domain" description="Rhodopsin" evidence="8">
    <location>
        <begin position="43"/>
        <end position="280"/>
    </location>
</feature>
<keyword evidence="3 7" id="KW-1133">Transmembrane helix</keyword>
<gene>
    <name evidence="9" type="ORF">MKZ38_002395</name>
</gene>
<organism evidence="9 10">
    <name type="scientific">Zalerion maritima</name>
    <dbReference type="NCBI Taxonomy" id="339359"/>
    <lineage>
        <taxon>Eukaryota</taxon>
        <taxon>Fungi</taxon>
        <taxon>Dikarya</taxon>
        <taxon>Ascomycota</taxon>
        <taxon>Pezizomycotina</taxon>
        <taxon>Sordariomycetes</taxon>
        <taxon>Lulworthiomycetidae</taxon>
        <taxon>Lulworthiales</taxon>
        <taxon>Lulworthiaceae</taxon>
        <taxon>Zalerion</taxon>
    </lineage>
</organism>
<comment type="subcellular location">
    <subcellularLocation>
        <location evidence="1">Membrane</location>
        <topology evidence="1">Multi-pass membrane protein</topology>
    </subcellularLocation>
</comment>
<evidence type="ECO:0000256" key="2">
    <source>
        <dbReference type="ARBA" id="ARBA00022692"/>
    </source>
</evidence>
<dbReference type="EMBL" id="JAKWBI020000170">
    <property type="protein sequence ID" value="KAJ2900599.1"/>
    <property type="molecule type" value="Genomic_DNA"/>
</dbReference>
<sequence length="342" mass="37673">MINLDQEPADKEASHGHVGEPKAPMLISMLFLLGASSGLCLSLRLFAKRRKNSRIWWDDALLVLAWILVAAQSIIVVSNIIIGFGDQVDSLTAHRLQSIGLLNTVFATLAVLGWVMSRCSVALMLSQVMDGGLRPFMLFVMTTVSLLGAGNVVFWWTKCSPVEWIWIPWHEGSCSPEYTQLAVVITTSGYAAIVDFVLCGTPWFLVWNHRLAMWERFGLGSATATGLLAAASCIMKGVRIPKDGTVDKDWTVSTFFIWACSETALVIVAASIPVFRIFFVREPSQADWGRRLAPEPQVRMVTTPSAVSPGADAKRSGSTSDDKFKSGPRVRFMEITREEDES</sequence>
<feature type="transmembrane region" description="Helical" evidence="7">
    <location>
        <begin position="25"/>
        <end position="47"/>
    </location>
</feature>
<keyword evidence="4 7" id="KW-0472">Membrane</keyword>
<keyword evidence="2 7" id="KW-0812">Transmembrane</keyword>
<comment type="similarity">
    <text evidence="5">Belongs to the SAT4 family.</text>
</comment>